<evidence type="ECO:0000313" key="1">
    <source>
        <dbReference type="EMBL" id="KAF9613848.1"/>
    </source>
</evidence>
<proteinExistence type="predicted"/>
<dbReference type="SUPFAM" id="SSF53098">
    <property type="entry name" value="Ribonuclease H-like"/>
    <property type="match status" value="1"/>
</dbReference>
<accession>A0A835IC66</accession>
<dbReference type="CDD" id="cd06222">
    <property type="entry name" value="RNase_H_like"/>
    <property type="match status" value="1"/>
</dbReference>
<evidence type="ECO:0000313" key="2">
    <source>
        <dbReference type="Proteomes" id="UP000631114"/>
    </source>
</evidence>
<dbReference type="AlphaFoldDB" id="A0A835IC66"/>
<name>A0A835IC66_9MAGN</name>
<evidence type="ECO:0008006" key="3">
    <source>
        <dbReference type="Google" id="ProtNLM"/>
    </source>
</evidence>
<protein>
    <recommendedName>
        <fullName evidence="3">RNase H type-1 domain-containing protein</fullName>
    </recommendedName>
</protein>
<dbReference type="OrthoDB" id="940053at2759"/>
<reference evidence="1 2" key="1">
    <citation type="submission" date="2020-10" db="EMBL/GenBank/DDBJ databases">
        <title>The Coptis chinensis genome and diversification of protoberbering-type alkaloids.</title>
        <authorList>
            <person name="Wang B."/>
            <person name="Shu S."/>
            <person name="Song C."/>
            <person name="Liu Y."/>
        </authorList>
    </citation>
    <scope>NUCLEOTIDE SEQUENCE [LARGE SCALE GENOMIC DNA]</scope>
    <source>
        <strain evidence="1">HL-2020</strain>
        <tissue evidence="1">Leaf</tissue>
    </source>
</reference>
<dbReference type="InterPro" id="IPR012337">
    <property type="entry name" value="RNaseH-like_sf"/>
</dbReference>
<comment type="caution">
    <text evidence="1">The sequence shown here is derived from an EMBL/GenBank/DDBJ whole genome shotgun (WGS) entry which is preliminary data.</text>
</comment>
<dbReference type="Proteomes" id="UP000631114">
    <property type="component" value="Unassembled WGS sequence"/>
</dbReference>
<gene>
    <name evidence="1" type="ORF">IFM89_012396</name>
</gene>
<keyword evidence="2" id="KW-1185">Reference proteome</keyword>
<dbReference type="InterPro" id="IPR044730">
    <property type="entry name" value="RNase_H-like_dom_plant"/>
</dbReference>
<dbReference type="Gene3D" id="3.30.420.10">
    <property type="entry name" value="Ribonuclease H-like superfamily/Ribonuclease H"/>
    <property type="match status" value="1"/>
</dbReference>
<dbReference type="InterPro" id="IPR036397">
    <property type="entry name" value="RNaseH_sf"/>
</dbReference>
<organism evidence="1 2">
    <name type="scientific">Coptis chinensis</name>
    <dbReference type="NCBI Taxonomy" id="261450"/>
    <lineage>
        <taxon>Eukaryota</taxon>
        <taxon>Viridiplantae</taxon>
        <taxon>Streptophyta</taxon>
        <taxon>Embryophyta</taxon>
        <taxon>Tracheophyta</taxon>
        <taxon>Spermatophyta</taxon>
        <taxon>Magnoliopsida</taxon>
        <taxon>Ranunculales</taxon>
        <taxon>Ranunculaceae</taxon>
        <taxon>Coptidoideae</taxon>
        <taxon>Coptis</taxon>
    </lineage>
</organism>
<dbReference type="EMBL" id="JADFTS010000003">
    <property type="protein sequence ID" value="KAF9613848.1"/>
    <property type="molecule type" value="Genomic_DNA"/>
</dbReference>
<dbReference type="GO" id="GO:0003676">
    <property type="term" value="F:nucleic acid binding"/>
    <property type="evidence" value="ECO:0007669"/>
    <property type="project" value="InterPro"/>
</dbReference>
<sequence length="110" mass="12087">MMRENFNKLNDDIKLSQLSCTQKTNTQILSDWGIQGKLRTAPRIESVNWIAPNAPTIKVNTDGASKGNPGLAGIGSTFRVHNGDFLLTYCRAVVVTTSYWDECLAIIEAA</sequence>